<sequence length="530" mass="62076">MRRIFSLFLIPFLVVLLLISCNAANEYNENELNSGKNIDEEPIFIDEKNIHALNLEKKLSNWCVAFYKLRNNQAVWIKKSKPLTDNTKHFFNYVNNDTLLNIPFHYFESNLDLTNSTKEEKEIVTLLRIASFLHLQHNPLFDLKKMNLHPSERVSPHVVLEFINSFAADRSWIEHLITYMAPNANVIRFHFALNHFFAKHPVEQNVNAVKPEDLKDSIAVHKFIVQQLYHRNFISDTLLKHKETIEKLKEFQSYNGLNEDGKLGKNTLSVLMSSNHARYIKGMITLDKLRRLPDSLIQSKFIAINIPSFLLRFYNKGERISTNRVILGTQSNQTPIFSATMKYIVVNPYWNVPYSIASQEILPHLKKDSTYLMRNHYTVLNRDKETVNPDSIDWNKYSVSTFPFFIRQEPGRLNSLGHVKIMFPNQHSIYIHDTPSRYLFNRDARTFSHGCIRTQDPFDLSKHILALEEHAYKDSLPALRKRDKETYLILKDTFPVHVVYHTAGISDSTHQIRFYKDVYNLEAPLYSLFK</sequence>
<dbReference type="PANTHER" id="PTHR41533">
    <property type="entry name" value="L,D-TRANSPEPTIDASE HI_1667-RELATED"/>
    <property type="match status" value="1"/>
</dbReference>
<dbReference type="InterPro" id="IPR052905">
    <property type="entry name" value="LD-transpeptidase_YkuD-like"/>
</dbReference>
<dbReference type="Gene3D" id="2.40.440.10">
    <property type="entry name" value="L,D-transpeptidase catalytic domain-like"/>
    <property type="match status" value="1"/>
</dbReference>
<dbReference type="OrthoDB" id="9778545at2"/>
<evidence type="ECO:0000256" key="4">
    <source>
        <dbReference type="ARBA" id="ARBA00022960"/>
    </source>
</evidence>
<dbReference type="EMBL" id="PJNI01000013">
    <property type="protein sequence ID" value="PKR80114.1"/>
    <property type="molecule type" value="Genomic_DNA"/>
</dbReference>
<name>A0A2I0R0K9_9FLAO</name>
<gene>
    <name evidence="9" type="ORF">CW751_11455</name>
</gene>
<organism evidence="9 10">
    <name type="scientific">Brumimicrobium salinarum</name>
    <dbReference type="NCBI Taxonomy" id="2058658"/>
    <lineage>
        <taxon>Bacteria</taxon>
        <taxon>Pseudomonadati</taxon>
        <taxon>Bacteroidota</taxon>
        <taxon>Flavobacteriia</taxon>
        <taxon>Flavobacteriales</taxon>
        <taxon>Crocinitomicaceae</taxon>
        <taxon>Brumimicrobium</taxon>
    </lineage>
</organism>
<evidence type="ECO:0000256" key="7">
    <source>
        <dbReference type="PROSITE-ProRule" id="PRU01373"/>
    </source>
</evidence>
<dbReference type="RefSeq" id="WP_101335172.1">
    <property type="nucleotide sequence ID" value="NZ_PJNI01000013.1"/>
</dbReference>
<proteinExistence type="inferred from homology"/>
<dbReference type="Pfam" id="PF01471">
    <property type="entry name" value="PG_binding_1"/>
    <property type="match status" value="1"/>
</dbReference>
<dbReference type="Pfam" id="PF03734">
    <property type="entry name" value="YkuD"/>
    <property type="match status" value="1"/>
</dbReference>
<keyword evidence="3" id="KW-0808">Transferase</keyword>
<dbReference type="SUPFAM" id="SSF47090">
    <property type="entry name" value="PGBD-like"/>
    <property type="match status" value="1"/>
</dbReference>
<dbReference type="CDD" id="cd16913">
    <property type="entry name" value="YkuD_like"/>
    <property type="match status" value="1"/>
</dbReference>
<feature type="domain" description="L,D-TPase catalytic" evidence="8">
    <location>
        <begin position="300"/>
        <end position="479"/>
    </location>
</feature>
<dbReference type="AlphaFoldDB" id="A0A2I0R0K9"/>
<comment type="pathway">
    <text evidence="1 7">Cell wall biogenesis; peptidoglycan biosynthesis.</text>
</comment>
<evidence type="ECO:0000256" key="2">
    <source>
        <dbReference type="ARBA" id="ARBA00005992"/>
    </source>
</evidence>
<dbReference type="GO" id="GO:0004180">
    <property type="term" value="F:carboxypeptidase activity"/>
    <property type="evidence" value="ECO:0007669"/>
    <property type="project" value="UniProtKB-ARBA"/>
</dbReference>
<dbReference type="SUPFAM" id="SSF141523">
    <property type="entry name" value="L,D-transpeptidase catalytic domain-like"/>
    <property type="match status" value="1"/>
</dbReference>
<accession>A0A2I0R0K9</accession>
<evidence type="ECO:0000313" key="10">
    <source>
        <dbReference type="Proteomes" id="UP000236654"/>
    </source>
</evidence>
<evidence type="ECO:0000256" key="5">
    <source>
        <dbReference type="ARBA" id="ARBA00022984"/>
    </source>
</evidence>
<keyword evidence="5 7" id="KW-0573">Peptidoglycan synthesis</keyword>
<dbReference type="GO" id="GO:0016740">
    <property type="term" value="F:transferase activity"/>
    <property type="evidence" value="ECO:0007669"/>
    <property type="project" value="UniProtKB-KW"/>
</dbReference>
<evidence type="ECO:0000256" key="1">
    <source>
        <dbReference type="ARBA" id="ARBA00004752"/>
    </source>
</evidence>
<dbReference type="GO" id="GO:0009252">
    <property type="term" value="P:peptidoglycan biosynthetic process"/>
    <property type="evidence" value="ECO:0007669"/>
    <property type="project" value="UniProtKB-UniPathway"/>
</dbReference>
<evidence type="ECO:0000259" key="8">
    <source>
        <dbReference type="PROSITE" id="PS52029"/>
    </source>
</evidence>
<reference evidence="9 10" key="1">
    <citation type="submission" date="2017-12" db="EMBL/GenBank/DDBJ databases">
        <title>The draft genome sequence of Brumimicrobium saltpan LHR20.</title>
        <authorList>
            <person name="Do Z.-J."/>
            <person name="Luo H.-R."/>
        </authorList>
    </citation>
    <scope>NUCLEOTIDE SEQUENCE [LARGE SCALE GENOMIC DNA]</scope>
    <source>
        <strain evidence="9 10">LHR20</strain>
    </source>
</reference>
<dbReference type="InterPro" id="IPR038063">
    <property type="entry name" value="Transpep_catalytic_dom"/>
</dbReference>
<dbReference type="GO" id="GO:0008360">
    <property type="term" value="P:regulation of cell shape"/>
    <property type="evidence" value="ECO:0007669"/>
    <property type="project" value="UniProtKB-UniRule"/>
</dbReference>
<keyword evidence="6 7" id="KW-0961">Cell wall biogenesis/degradation</keyword>
<dbReference type="PANTHER" id="PTHR41533:SF2">
    <property type="entry name" value="BLR7131 PROTEIN"/>
    <property type="match status" value="1"/>
</dbReference>
<comment type="similarity">
    <text evidence="2">Belongs to the YkuD family.</text>
</comment>
<dbReference type="InterPro" id="IPR036365">
    <property type="entry name" value="PGBD-like_sf"/>
</dbReference>
<dbReference type="GO" id="GO:0071555">
    <property type="term" value="P:cell wall organization"/>
    <property type="evidence" value="ECO:0007669"/>
    <property type="project" value="UniProtKB-UniRule"/>
</dbReference>
<dbReference type="Proteomes" id="UP000236654">
    <property type="component" value="Unassembled WGS sequence"/>
</dbReference>
<keyword evidence="4 7" id="KW-0133">Cell shape</keyword>
<evidence type="ECO:0000256" key="6">
    <source>
        <dbReference type="ARBA" id="ARBA00023316"/>
    </source>
</evidence>
<dbReference type="InterPro" id="IPR005490">
    <property type="entry name" value="LD_TPept_cat_dom"/>
</dbReference>
<feature type="active site" description="Nucleophile" evidence="7">
    <location>
        <position position="451"/>
    </location>
</feature>
<dbReference type="UniPathway" id="UPA00219"/>
<evidence type="ECO:0000256" key="3">
    <source>
        <dbReference type="ARBA" id="ARBA00022679"/>
    </source>
</evidence>
<protein>
    <recommendedName>
        <fullName evidence="8">L,D-TPase catalytic domain-containing protein</fullName>
    </recommendedName>
</protein>
<dbReference type="PROSITE" id="PS51257">
    <property type="entry name" value="PROKAR_LIPOPROTEIN"/>
    <property type="match status" value="1"/>
</dbReference>
<keyword evidence="10" id="KW-1185">Reference proteome</keyword>
<comment type="caution">
    <text evidence="9">The sequence shown here is derived from an EMBL/GenBank/DDBJ whole genome shotgun (WGS) entry which is preliminary data.</text>
</comment>
<feature type="active site" description="Proton donor/acceptor" evidence="7">
    <location>
        <position position="432"/>
    </location>
</feature>
<evidence type="ECO:0000313" key="9">
    <source>
        <dbReference type="EMBL" id="PKR80114.1"/>
    </source>
</evidence>
<dbReference type="PROSITE" id="PS52029">
    <property type="entry name" value="LD_TPASE"/>
    <property type="match status" value="1"/>
</dbReference>
<dbReference type="InterPro" id="IPR002477">
    <property type="entry name" value="Peptidoglycan-bd-like"/>
</dbReference>